<proteinExistence type="predicted"/>
<dbReference type="EMBL" id="CP011403">
    <property type="protein sequence ID" value="AKI03929.1"/>
    <property type="molecule type" value="Genomic_DNA"/>
</dbReference>
<dbReference type="PATRIC" id="fig|1194971.3.peg.380"/>
<accession>A0A0F7PXI4</accession>
<dbReference type="GO" id="GO:0003700">
    <property type="term" value="F:DNA-binding transcription factor activity"/>
    <property type="evidence" value="ECO:0007669"/>
    <property type="project" value="InterPro"/>
</dbReference>
<dbReference type="AlphaFoldDB" id="A0A0F7PXI4"/>
<name>A0A0F7PXI4_9LACO</name>
<gene>
    <name evidence="1" type="ORF">LsR_00378</name>
</gene>
<evidence type="ECO:0000313" key="1">
    <source>
        <dbReference type="EMBL" id="AKI03929.1"/>
    </source>
</evidence>
<protein>
    <submittedName>
        <fullName evidence="1">RNA polymerase subunit sigma-70</fullName>
    </submittedName>
</protein>
<dbReference type="SUPFAM" id="SSF88946">
    <property type="entry name" value="Sigma2 domain of RNA polymerase sigma factors"/>
    <property type="match status" value="1"/>
</dbReference>
<sequence>MIYAIFFSKGGCGVNLNLDNILLENFKEQPSDDNFNKLFQKYTPLVFKLISSYHFTFYERDDLIQEAKIVCYSSALRYRLPSNITFGYYFQINLRNKYNSLYRLEHAYKRKSERESTSYEQLSSNLKEVVIGSDYKNHAPDKNILVKEAIQAFLHSLDEKNCRLFRDIISGKVQKKDILQDSKLRYRYYKLKNQYKNNVFDIFFK</sequence>
<dbReference type="InterPro" id="IPR013325">
    <property type="entry name" value="RNA_pol_sigma_r2"/>
</dbReference>
<dbReference type="Gene3D" id="1.10.1740.10">
    <property type="match status" value="1"/>
</dbReference>
<dbReference type="Proteomes" id="UP000035027">
    <property type="component" value="Chromosome"/>
</dbReference>
<dbReference type="GO" id="GO:0006352">
    <property type="term" value="P:DNA-templated transcription initiation"/>
    <property type="evidence" value="ECO:0007669"/>
    <property type="project" value="InterPro"/>
</dbReference>
<organism evidence="1 2">
    <name type="scientific">Ligilactobacillus salivarius str. Ren</name>
    <dbReference type="NCBI Taxonomy" id="1194971"/>
    <lineage>
        <taxon>Bacteria</taxon>
        <taxon>Bacillati</taxon>
        <taxon>Bacillota</taxon>
        <taxon>Bacilli</taxon>
        <taxon>Lactobacillales</taxon>
        <taxon>Lactobacillaceae</taxon>
        <taxon>Ligilactobacillus</taxon>
    </lineage>
</organism>
<evidence type="ECO:0000313" key="2">
    <source>
        <dbReference type="Proteomes" id="UP000035027"/>
    </source>
</evidence>
<reference evidence="1 2" key="1">
    <citation type="submission" date="2015-05" db="EMBL/GenBank/DDBJ databases">
        <title>Complete genome sequence of Lactobacillus salivarius Ren, a probiotic strain with antitumor activity.</title>
        <authorList>
            <person name="Sun E."/>
            <person name="Zhao L."/>
            <person name="Liu S."/>
            <person name="Zhang M."/>
            <person name="Guo H."/>
            <person name="Ren F."/>
        </authorList>
    </citation>
    <scope>NUCLEOTIDE SEQUENCE [LARGE SCALE GENOMIC DNA]</scope>
    <source>
        <strain evidence="1 2">Ren</strain>
    </source>
</reference>